<dbReference type="InterPro" id="IPR052511">
    <property type="entry name" value="ATP-dep_Helicase"/>
</dbReference>
<evidence type="ECO:0000313" key="3">
    <source>
        <dbReference type="EMBL" id="ADB76317.1"/>
    </source>
</evidence>
<evidence type="ECO:0000313" key="4">
    <source>
        <dbReference type="Proteomes" id="UP000001382"/>
    </source>
</evidence>
<dbReference type="STRING" id="526225.Gobs_3738"/>
<dbReference type="EMBL" id="CP001867">
    <property type="protein sequence ID" value="ADB76317.1"/>
    <property type="molecule type" value="Genomic_DNA"/>
</dbReference>
<dbReference type="GO" id="GO:0005524">
    <property type="term" value="F:ATP binding"/>
    <property type="evidence" value="ECO:0007669"/>
    <property type="project" value="InterPro"/>
</dbReference>
<protein>
    <submittedName>
        <fullName evidence="3">Type III restriction protein res subunit</fullName>
    </submittedName>
</protein>
<dbReference type="SMART" id="SM00490">
    <property type="entry name" value="HELICc"/>
    <property type="match status" value="1"/>
</dbReference>
<dbReference type="AlphaFoldDB" id="D2SCI9"/>
<dbReference type="PROSITE" id="PS51192">
    <property type="entry name" value="HELICASE_ATP_BIND_1"/>
    <property type="match status" value="1"/>
</dbReference>
<dbReference type="CDD" id="cd18032">
    <property type="entry name" value="DEXHc_RE_I_III_res"/>
    <property type="match status" value="1"/>
</dbReference>
<dbReference type="SUPFAM" id="SSF56024">
    <property type="entry name" value="Phospholipase D/nuclease"/>
    <property type="match status" value="1"/>
</dbReference>
<dbReference type="CDD" id="cd09203">
    <property type="entry name" value="PLDc_N_DEXD_b1"/>
    <property type="match status" value="1"/>
</dbReference>
<dbReference type="InterPro" id="IPR001650">
    <property type="entry name" value="Helicase_C-like"/>
</dbReference>
<dbReference type="Gene3D" id="3.30.870.10">
    <property type="entry name" value="Endonuclease Chain A"/>
    <property type="match status" value="1"/>
</dbReference>
<dbReference type="PANTHER" id="PTHR47962">
    <property type="entry name" value="ATP-DEPENDENT HELICASE LHR-RELATED-RELATED"/>
    <property type="match status" value="1"/>
</dbReference>
<dbReference type="GO" id="GO:0016887">
    <property type="term" value="F:ATP hydrolysis activity"/>
    <property type="evidence" value="ECO:0007669"/>
    <property type="project" value="TreeGrafter"/>
</dbReference>
<reference evidence="4" key="2">
    <citation type="submission" date="2010-01" db="EMBL/GenBank/DDBJ databases">
        <title>The complete genome of Geodermatophilus obscurus DSM 43160.</title>
        <authorList>
            <consortium name="US DOE Joint Genome Institute (JGI-PGF)"/>
            <person name="Lucas S."/>
            <person name="Copeland A."/>
            <person name="Lapidus A."/>
            <person name="Glavina del Rio T."/>
            <person name="Dalin E."/>
            <person name="Tice H."/>
            <person name="Bruce D."/>
            <person name="Goodwin L."/>
            <person name="Pitluck S."/>
            <person name="Kyrpides N."/>
            <person name="Mavromatis K."/>
            <person name="Ivanova N."/>
            <person name="Munk A.C."/>
            <person name="Brettin T."/>
            <person name="Detter J.C."/>
            <person name="Han C."/>
            <person name="Larimer F."/>
            <person name="Land M."/>
            <person name="Hauser L."/>
            <person name="Markowitz V."/>
            <person name="Cheng J.-F."/>
            <person name="Hugenholtz P."/>
            <person name="Woyke T."/>
            <person name="Wu D."/>
            <person name="Jando M."/>
            <person name="Schneider S."/>
            <person name="Klenk H.-P."/>
            <person name="Eisen J.A."/>
        </authorList>
    </citation>
    <scope>NUCLEOTIDE SEQUENCE [LARGE SCALE GENOMIC DNA]</scope>
    <source>
        <strain evidence="4">ATCC 25078 / DSM 43160 / JCM 3152 / KCC A-0152 / KCTC 9177 / NBRC 13315 / NRRL B-3577 / G-20</strain>
    </source>
</reference>
<dbReference type="Pfam" id="PF00271">
    <property type="entry name" value="Helicase_C"/>
    <property type="match status" value="1"/>
</dbReference>
<dbReference type="InterPro" id="IPR025202">
    <property type="entry name" value="PLD-like_dom"/>
</dbReference>
<evidence type="ECO:0000259" key="2">
    <source>
        <dbReference type="PROSITE" id="PS51194"/>
    </source>
</evidence>
<reference evidence="3 4" key="1">
    <citation type="journal article" date="2010" name="Stand. Genomic Sci.">
        <title>Complete genome sequence of Geodermatophilus obscurus type strain (G-20).</title>
        <authorList>
            <person name="Ivanova N."/>
            <person name="Sikorski J."/>
            <person name="Jando M."/>
            <person name="Munk C."/>
            <person name="Lapidus A."/>
            <person name="Glavina Del Rio T."/>
            <person name="Copeland A."/>
            <person name="Tice H."/>
            <person name="Cheng J.-F."/>
            <person name="Lucas S."/>
            <person name="Chen F."/>
            <person name="Nolan M."/>
            <person name="Bruce D."/>
            <person name="Goodwin L."/>
            <person name="Pitluck S."/>
            <person name="Mavromatis K."/>
            <person name="Mikhailova N."/>
            <person name="Pati A."/>
            <person name="Chen A."/>
            <person name="Palaniappan K."/>
            <person name="Land M."/>
            <person name="Hauser L."/>
            <person name="Chang Y.-J."/>
            <person name="Jeffries C.D."/>
            <person name="Meincke L."/>
            <person name="Brettin T."/>
            <person name="Detter J.C."/>
            <person name="Detter J.C."/>
            <person name="Rohde M."/>
            <person name="Goeker M."/>
            <person name="Bristow J."/>
            <person name="Eisen J.A."/>
            <person name="Markowitz V."/>
            <person name="Hugenholtz P."/>
            <person name="Kyrpides N.C."/>
            <person name="Klenk H.-P."/>
        </authorList>
    </citation>
    <scope>NUCLEOTIDE SEQUENCE [LARGE SCALE GENOMIC DNA]</scope>
    <source>
        <strain evidence="4">ATCC 25078 / DSM 43160 / JCM 3152 / KCC A-0152 / KCTC 9177 / NBRC 13315 / NRRL B-3577 / G-20</strain>
    </source>
</reference>
<sequence length="1035" mass="115423">MGDTPTGLYEHLVTDRLNKDLPAAAPDLIQLGTLDPADAHEPLTRHIAVLVSRALRAAGGSDATAINRQVELANRLVAAIGDLAPDVADMDDAVTAPARTLLAIAPPSGIPGPTSFPERPAVPLSTSALLVNGRGQPRIGYEVTREMASADRVDLLCAFIKWQGLRVIEKQLTELRERGGRLRVITTTYMGATDQRALDRLVELGAEVKVSYETRTTRLHAKAWLFHRVTGLSTAYVGSSNLSRTALTDGLEWNVRLSSVEQAHLLTTFAETFNSYWLDPSFETYEPQRDGDRLREALAAERGGPSDLPIEITTLDVRPFGYQQEILEALDAERTVHGRWRNLVVMATGTGKTVVSALDFRRLRESGMVDRLLFVAHREELLTQSHSTLRHVLRQGDFGELFVGGQRPREWRHVFGSVQSLNQLDLGELDPSHFDVVIVDEFHHAEASTYRRLLEHLKPTVLLGLTATPERTDGADVRTWFGGRTAVELRLWEALEQNLLAPFQYFGVHDDVALDRLRWKRGRGYDVTELSNVYTGDDHRVRLVLQAVKDKVEDPGRMRALGFCVSIQHAQYMADRFTRAGIPSRAVTSTSSREERAAALAALRDRAVNVLFTVDLFNEGLDIPTVDTVLFLRPTESATVFLQQLGRGLRLAEDKACLTVLDFIGAQHKKFRFDLRFRALTGSSRRGLQRDVEQGFPTLPAGCHIELDRVAQRIVLDNIKQSLSVPWQELVSEAKREQSPSLSEFLEETGVELEDLYRGNGRSWLDLKRAAGWVDDAPGPDDSALGAALGRMLHVDDLERLRFFGSITRLDTVAQTSVRIRRLAAMLHFSLFGSQRPFSSGEASLARLLAHRGRAEELVELSDVLHGRIHRVARPLAEAGDRPLHVHARYSQNEALAAFGKTNLSGSFGAGVHWVEEDQADVFFVTLKKTETHYSPTTMYADHAISPTMFQWESQNTTSERTAVGKRYIHHRDMSTSVHLFVRETKTADGTLGTPPYLYAGPMSYVSHTGERPMRILWRLEHALPADVFHAARVA</sequence>
<dbReference type="InterPro" id="IPR006935">
    <property type="entry name" value="Helicase/UvrB_N"/>
</dbReference>
<gene>
    <name evidence="3" type="ordered locus">Gobs_3738</name>
</gene>
<feature type="domain" description="Helicase ATP-binding" evidence="1">
    <location>
        <begin position="333"/>
        <end position="487"/>
    </location>
</feature>
<dbReference type="Pfam" id="PF13091">
    <property type="entry name" value="PLDc_2"/>
    <property type="match status" value="1"/>
</dbReference>
<dbReference type="RefSeq" id="WP_012949742.1">
    <property type="nucleotide sequence ID" value="NC_013757.1"/>
</dbReference>
<accession>D2SCI9</accession>
<dbReference type="CDD" id="cd18799">
    <property type="entry name" value="SF2_C_EcoAI-like"/>
    <property type="match status" value="1"/>
</dbReference>
<dbReference type="SUPFAM" id="SSF52540">
    <property type="entry name" value="P-loop containing nucleoside triphosphate hydrolases"/>
    <property type="match status" value="1"/>
</dbReference>
<dbReference type="Pfam" id="PF04851">
    <property type="entry name" value="ResIII"/>
    <property type="match status" value="1"/>
</dbReference>
<keyword evidence="4" id="KW-1185">Reference proteome</keyword>
<dbReference type="KEGG" id="gob:Gobs_3738"/>
<dbReference type="PANTHER" id="PTHR47962:SF7">
    <property type="entry name" value="MITOCHONDRIAL ATP-DEPENDENT HELICASE IRC3-RELATED"/>
    <property type="match status" value="1"/>
</dbReference>
<evidence type="ECO:0000259" key="1">
    <source>
        <dbReference type="PROSITE" id="PS51192"/>
    </source>
</evidence>
<dbReference type="eggNOG" id="COG1061">
    <property type="taxonomic scope" value="Bacteria"/>
</dbReference>
<dbReference type="InterPro" id="IPR014001">
    <property type="entry name" value="Helicase_ATP-bd"/>
</dbReference>
<dbReference type="GO" id="GO:0003677">
    <property type="term" value="F:DNA binding"/>
    <property type="evidence" value="ECO:0007669"/>
    <property type="project" value="InterPro"/>
</dbReference>
<dbReference type="OrthoDB" id="9776021at2"/>
<feature type="domain" description="Helicase C-terminal" evidence="2">
    <location>
        <begin position="544"/>
        <end position="696"/>
    </location>
</feature>
<dbReference type="InterPro" id="IPR021835">
    <property type="entry name" value="DUF3427"/>
</dbReference>
<proteinExistence type="predicted"/>
<name>D2SCI9_GEOOG</name>
<dbReference type="eggNOG" id="COG3886">
    <property type="taxonomic scope" value="Bacteria"/>
</dbReference>
<dbReference type="PROSITE" id="PS51194">
    <property type="entry name" value="HELICASE_CTER"/>
    <property type="match status" value="1"/>
</dbReference>
<dbReference type="Gene3D" id="3.40.50.300">
    <property type="entry name" value="P-loop containing nucleotide triphosphate hydrolases"/>
    <property type="match status" value="2"/>
</dbReference>
<dbReference type="Proteomes" id="UP000001382">
    <property type="component" value="Chromosome"/>
</dbReference>
<dbReference type="InterPro" id="IPR027417">
    <property type="entry name" value="P-loop_NTPase"/>
</dbReference>
<dbReference type="SMART" id="SM00487">
    <property type="entry name" value="DEXDc"/>
    <property type="match status" value="1"/>
</dbReference>
<organism evidence="3 4">
    <name type="scientific">Geodermatophilus obscurus (strain ATCC 25078 / DSM 43160 / JCM 3152 / CCUG 61914 / KCC A-0152 / KCTC 9177 / NBRC 13315 / NRRL B-3577 / G-20)</name>
    <dbReference type="NCBI Taxonomy" id="526225"/>
    <lineage>
        <taxon>Bacteria</taxon>
        <taxon>Bacillati</taxon>
        <taxon>Actinomycetota</taxon>
        <taxon>Actinomycetes</taxon>
        <taxon>Geodermatophilales</taxon>
        <taxon>Geodermatophilaceae</taxon>
        <taxon>Geodermatophilus</taxon>
    </lineage>
</organism>
<dbReference type="HOGENOM" id="CLU_005588_1_1_11"/>
<dbReference type="Pfam" id="PF11907">
    <property type="entry name" value="DUF3427"/>
    <property type="match status" value="1"/>
</dbReference>